<sequence>MKLNHLDRAVKPAGEERGAARAGSPCKTRDGVRRASLRNPGGAGRFWPIAALLVGHDDPHRTSPRALHWAKIGSVKVVQFHVIRL</sequence>
<dbReference type="AlphaFoldDB" id="A0A239H3R2"/>
<dbReference type="EMBL" id="FZPA01000004">
    <property type="protein sequence ID" value="SNS75668.1"/>
    <property type="molecule type" value="Genomic_DNA"/>
</dbReference>
<feature type="region of interest" description="Disordered" evidence="1">
    <location>
        <begin position="1"/>
        <end position="37"/>
    </location>
</feature>
<accession>A0A239H3R2</accession>
<proteinExistence type="predicted"/>
<keyword evidence="3" id="KW-1185">Reference proteome</keyword>
<feature type="compositionally biased region" description="Basic and acidic residues" evidence="1">
    <location>
        <begin position="1"/>
        <end position="19"/>
    </location>
</feature>
<dbReference type="Proteomes" id="UP000198339">
    <property type="component" value="Unassembled WGS sequence"/>
</dbReference>
<reference evidence="2 3" key="1">
    <citation type="submission" date="2017-06" db="EMBL/GenBank/DDBJ databases">
        <authorList>
            <person name="Kim H.J."/>
            <person name="Triplett B.A."/>
        </authorList>
    </citation>
    <scope>NUCLEOTIDE SEQUENCE [LARGE SCALE GENOMIC DNA]</scope>
    <source>
        <strain evidence="2 3">DS15</strain>
    </source>
</reference>
<evidence type="ECO:0000256" key="1">
    <source>
        <dbReference type="SAM" id="MobiDB-lite"/>
    </source>
</evidence>
<name>A0A239H3R2_9SPHN</name>
<organism evidence="2 3">
    <name type="scientific">Sphingopyxis indica</name>
    <dbReference type="NCBI Taxonomy" id="436663"/>
    <lineage>
        <taxon>Bacteria</taxon>
        <taxon>Pseudomonadati</taxon>
        <taxon>Pseudomonadota</taxon>
        <taxon>Alphaproteobacteria</taxon>
        <taxon>Sphingomonadales</taxon>
        <taxon>Sphingomonadaceae</taxon>
        <taxon>Sphingopyxis</taxon>
    </lineage>
</organism>
<evidence type="ECO:0000313" key="3">
    <source>
        <dbReference type="Proteomes" id="UP000198339"/>
    </source>
</evidence>
<protein>
    <submittedName>
        <fullName evidence="2">Uncharacterized protein</fullName>
    </submittedName>
</protein>
<gene>
    <name evidence="2" type="ORF">SAMN06295955_104220</name>
</gene>
<dbReference type="OrthoDB" id="7451873at2"/>
<evidence type="ECO:0000313" key="2">
    <source>
        <dbReference type="EMBL" id="SNS75668.1"/>
    </source>
</evidence>